<reference evidence="1 2" key="1">
    <citation type="submission" date="2019-04" db="EMBL/GenBank/DDBJ databases">
        <title>Novel bacteriophages capable of disrupting biofilms from clinical strains of Aeromonas hydrophila with intrinsic antibiotic resistance.</title>
        <authorList>
            <person name="Kabwe M."/>
            <person name="Brown T.L."/>
            <person name="Speirs L."/>
            <person name="Ku H."/>
            <person name="Leach M."/>
            <person name="Chan H.T."/>
            <person name="Petrovski S."/>
            <person name="Lock P."/>
            <person name="Tucci J."/>
        </authorList>
    </citation>
    <scope>NUCLEOTIDE SEQUENCE [LARGE SCALE GENOMIC DNA]</scope>
</reference>
<sequence>MSTNAVIALTPEALNVLFPEGSEARVELQRAALAMAARQFVKHALGDEAKAFLRGVVAEENRASMQAVNDELRAHFGDAATGMGRNRFIFNQDIKDRIKEGVHLEAVSVVKSAIDDAISEEVARLESVAQQTAKRAVYEVLKSEVVTTTQRELEARAAALKDGIAKVGA</sequence>
<dbReference type="EMBL" id="MK838113">
    <property type="protein sequence ID" value="QDH46676.1"/>
    <property type="molecule type" value="Genomic_DNA"/>
</dbReference>
<organism evidence="1 2">
    <name type="scientific">Aeromonas phage LAh_7</name>
    <dbReference type="NCBI Taxonomy" id="2591031"/>
    <lineage>
        <taxon>Viruses</taxon>
        <taxon>Duplodnaviria</taxon>
        <taxon>Heunggongvirae</taxon>
        <taxon>Uroviricota</taxon>
        <taxon>Caudoviricetes</taxon>
        <taxon>Casjensviridae</taxon>
        <taxon>Sharonstreetvirus</taxon>
        <taxon>Sharonstreetvirus LAh7</taxon>
    </lineage>
</organism>
<gene>
    <name evidence="1" type="ORF">LAh7_24</name>
</gene>
<accession>A0A514A092</accession>
<proteinExistence type="predicted"/>
<name>A0A514A092_9CAUD</name>
<evidence type="ECO:0000313" key="1">
    <source>
        <dbReference type="EMBL" id="QDH46676.1"/>
    </source>
</evidence>
<evidence type="ECO:0000313" key="2">
    <source>
        <dbReference type="Proteomes" id="UP000318298"/>
    </source>
</evidence>
<protein>
    <submittedName>
        <fullName evidence="1">Uncharacterized protein</fullName>
    </submittedName>
</protein>
<dbReference type="Proteomes" id="UP000318298">
    <property type="component" value="Segment"/>
</dbReference>
<keyword evidence="2" id="KW-1185">Reference proteome</keyword>